<evidence type="ECO:0000313" key="2">
    <source>
        <dbReference type="EMBL" id="CAG8768435.1"/>
    </source>
</evidence>
<proteinExistence type="predicted"/>
<reference evidence="2" key="1">
    <citation type="submission" date="2021-06" db="EMBL/GenBank/DDBJ databases">
        <authorList>
            <person name="Kallberg Y."/>
            <person name="Tangrot J."/>
            <person name="Rosling A."/>
        </authorList>
    </citation>
    <scope>NUCLEOTIDE SEQUENCE</scope>
    <source>
        <strain evidence="2">FL966</strain>
    </source>
</reference>
<dbReference type="EMBL" id="CAJVQA010021352">
    <property type="protein sequence ID" value="CAG8768435.1"/>
    <property type="molecule type" value="Genomic_DNA"/>
</dbReference>
<gene>
    <name evidence="2" type="ORF">CPELLU_LOCUS15713</name>
</gene>
<dbReference type="Proteomes" id="UP000789759">
    <property type="component" value="Unassembled WGS sequence"/>
</dbReference>
<dbReference type="OrthoDB" id="2404189at2759"/>
<evidence type="ECO:0000256" key="1">
    <source>
        <dbReference type="SAM" id="Coils"/>
    </source>
</evidence>
<feature type="coiled-coil region" evidence="1">
    <location>
        <begin position="295"/>
        <end position="329"/>
    </location>
</feature>
<sequence>MVDAQKWLDENYPKWKRESITKIIAEGKNLVGNLDLGDFTNLELIQVRSNKLTSIDLSKNLKLDYLQLFDNPIKSVKYNLANQILARNVVIINRLTHGKNEKLENEILKAAKEGFQNCGDIYTSTIEKNEEKIKQIINKALAGKQEIINIIGLPFSKREFFSQLLNEKERQTSQLTNQLAQSQTKISILTRKKETIQEQVNEQLKNKETALTATFQKEKSQLQQTLANHQTKIQQLETQLANFEKQKQEALTQQKDQIWSQVQQQDDNLRNKVNSKLENRLFAPSEKGQTLTRAIDNLLEKQNRLTNQINELESEIGRTNLELSREKENYAKEKTRLTGIINTNLPYSKKGKNLDEAVNNLVRAYLTVQTGGTSGAVAVANSLLNQGHGPSLPTQAGHFSPPMPTNNPVNLLSPNTNPQPVINHHYHARLYNLATWEINQGLNPRLEGKNETTSR</sequence>
<protein>
    <submittedName>
        <fullName evidence="2">6923_t:CDS:1</fullName>
    </submittedName>
</protein>
<keyword evidence="1" id="KW-0175">Coiled coil</keyword>
<organism evidence="2 3">
    <name type="scientific">Cetraspora pellucida</name>
    <dbReference type="NCBI Taxonomy" id="1433469"/>
    <lineage>
        <taxon>Eukaryota</taxon>
        <taxon>Fungi</taxon>
        <taxon>Fungi incertae sedis</taxon>
        <taxon>Mucoromycota</taxon>
        <taxon>Glomeromycotina</taxon>
        <taxon>Glomeromycetes</taxon>
        <taxon>Diversisporales</taxon>
        <taxon>Gigasporaceae</taxon>
        <taxon>Cetraspora</taxon>
    </lineage>
</organism>
<dbReference type="AlphaFoldDB" id="A0A9N9NSZ9"/>
<evidence type="ECO:0000313" key="3">
    <source>
        <dbReference type="Proteomes" id="UP000789759"/>
    </source>
</evidence>
<name>A0A9N9NSZ9_9GLOM</name>
<feature type="coiled-coil region" evidence="1">
    <location>
        <begin position="165"/>
        <end position="253"/>
    </location>
</feature>
<comment type="caution">
    <text evidence="2">The sequence shown here is derived from an EMBL/GenBank/DDBJ whole genome shotgun (WGS) entry which is preliminary data.</text>
</comment>
<keyword evidence="3" id="KW-1185">Reference proteome</keyword>
<accession>A0A9N9NSZ9</accession>